<dbReference type="EMBL" id="CP170722">
    <property type="protein sequence ID" value="XIA23829.1"/>
    <property type="molecule type" value="Genomic_DNA"/>
</dbReference>
<evidence type="ECO:0000313" key="1">
    <source>
        <dbReference type="EMBL" id="XIA23829.1"/>
    </source>
</evidence>
<sequence length="231" mass="25205">MSASGRKRTYDGVMTSAAQQSDQFGAALERSRSLGAVIEETWRCLKDSDEPRLRVPAGLCGISLDHGRAIRLLLSVSPPSAIALLRPQYESFVRAVWARHAARPGDLDRLLAPLTLESQQAAKRLPGVPDMLAAIDKTGPRGAGALLARARERLWDGLNSFIHGGIHPFRRGQEGYPLSLLTDLLKNANALSVLTLLVLAELTDDPAIVEVLHALHWEFQDILPPLEPFVS</sequence>
<dbReference type="Pfam" id="PF22491">
    <property type="entry name" value="DUF6988"/>
    <property type="match status" value="1"/>
</dbReference>
<name>A0AB74V7W3_9GAMM</name>
<dbReference type="InterPro" id="IPR054257">
    <property type="entry name" value="DUF6988"/>
</dbReference>
<protein>
    <submittedName>
        <fullName evidence="1">DUF6988 family protein</fullName>
    </submittedName>
</protein>
<proteinExistence type="predicted"/>
<reference evidence="1" key="1">
    <citation type="submission" date="2024-10" db="EMBL/GenBank/DDBJ databases">
        <authorList>
            <person name="Lesea H.P."/>
            <person name="Kuehl J.V."/>
            <person name="Chandonia J.-M."/>
        </authorList>
    </citation>
    <scope>NUCLEOTIDE SEQUENCE</scope>
    <source>
        <strain evidence="1">FW102-FHT14D06</strain>
    </source>
</reference>
<accession>A0AB74V7W3</accession>
<gene>
    <name evidence="1" type="ORF">ACFCQI_08115</name>
</gene>
<dbReference type="AlphaFoldDB" id="A0AB74V7W3"/>
<organism evidence="1">
    <name type="scientific">Rhodanobacter sp. FW102-FHT14D06</name>
    <dbReference type="NCBI Taxonomy" id="3351461"/>
    <lineage>
        <taxon>Bacteria</taxon>
        <taxon>Pseudomonadati</taxon>
        <taxon>Pseudomonadota</taxon>
        <taxon>Gammaproteobacteria</taxon>
        <taxon>Lysobacterales</taxon>
        <taxon>Rhodanobacteraceae</taxon>
        <taxon>Rhodanobacter</taxon>
    </lineage>
</organism>
<dbReference type="RefSeq" id="WP_395120932.1">
    <property type="nucleotide sequence ID" value="NZ_CP170722.1"/>
</dbReference>